<protein>
    <submittedName>
        <fullName evidence="1">Uncharacterized protein</fullName>
    </submittedName>
</protein>
<sequence length="50" mass="5428">MANIPGQTAELVEKGIPVIAKAKIQNGVSFAYFDTRKVGNVIIELMQPVK</sequence>
<dbReference type="AlphaFoldDB" id="X1UIW9"/>
<dbReference type="InterPro" id="IPR029068">
    <property type="entry name" value="Glyas_Bleomycin-R_OHBP_Dase"/>
</dbReference>
<reference evidence="1" key="1">
    <citation type="journal article" date="2014" name="Front. Microbiol.">
        <title>High frequency of phylogenetically diverse reductive dehalogenase-homologous genes in deep subseafloor sedimentary metagenomes.</title>
        <authorList>
            <person name="Kawai M."/>
            <person name="Futagami T."/>
            <person name="Toyoda A."/>
            <person name="Takaki Y."/>
            <person name="Nishi S."/>
            <person name="Hori S."/>
            <person name="Arai W."/>
            <person name="Tsubouchi T."/>
            <person name="Morono Y."/>
            <person name="Uchiyama I."/>
            <person name="Ito T."/>
            <person name="Fujiyama A."/>
            <person name="Inagaki F."/>
            <person name="Takami H."/>
        </authorList>
    </citation>
    <scope>NUCLEOTIDE SEQUENCE</scope>
    <source>
        <strain evidence="1">Expedition CK06-06</strain>
    </source>
</reference>
<proteinExistence type="predicted"/>
<evidence type="ECO:0000313" key="1">
    <source>
        <dbReference type="EMBL" id="GAJ17413.1"/>
    </source>
</evidence>
<gene>
    <name evidence="1" type="ORF">S12H4_59628</name>
</gene>
<name>X1UIW9_9ZZZZ</name>
<comment type="caution">
    <text evidence="1">The sequence shown here is derived from an EMBL/GenBank/DDBJ whole genome shotgun (WGS) entry which is preliminary data.</text>
</comment>
<dbReference type="Gene3D" id="3.10.180.10">
    <property type="entry name" value="2,3-Dihydroxybiphenyl 1,2-Dioxygenase, domain 1"/>
    <property type="match status" value="1"/>
</dbReference>
<accession>X1UIW9</accession>
<dbReference type="EMBL" id="BARW01039017">
    <property type="protein sequence ID" value="GAJ17413.1"/>
    <property type="molecule type" value="Genomic_DNA"/>
</dbReference>
<organism evidence="1">
    <name type="scientific">marine sediment metagenome</name>
    <dbReference type="NCBI Taxonomy" id="412755"/>
    <lineage>
        <taxon>unclassified sequences</taxon>
        <taxon>metagenomes</taxon>
        <taxon>ecological metagenomes</taxon>
    </lineage>
</organism>